<dbReference type="Ensembl" id="ENSPNYT00000009630.1">
    <property type="protein sequence ID" value="ENSPNYP00000009413.1"/>
    <property type="gene ID" value="ENSPNYG00000007130.1"/>
</dbReference>
<accession>A0A3B4FHP4</accession>
<name>A0A3B4FHP4_9CICH</name>
<organism evidence="2">
    <name type="scientific">Pundamilia nyererei</name>
    <dbReference type="NCBI Taxonomy" id="303518"/>
    <lineage>
        <taxon>Eukaryota</taxon>
        <taxon>Metazoa</taxon>
        <taxon>Chordata</taxon>
        <taxon>Craniata</taxon>
        <taxon>Vertebrata</taxon>
        <taxon>Euteleostomi</taxon>
        <taxon>Actinopterygii</taxon>
        <taxon>Neopterygii</taxon>
        <taxon>Teleostei</taxon>
        <taxon>Neoteleostei</taxon>
        <taxon>Acanthomorphata</taxon>
        <taxon>Ovalentaria</taxon>
        <taxon>Cichlomorphae</taxon>
        <taxon>Cichliformes</taxon>
        <taxon>Cichlidae</taxon>
        <taxon>African cichlids</taxon>
        <taxon>Pseudocrenilabrinae</taxon>
        <taxon>Haplochromini</taxon>
        <taxon>Pundamilia</taxon>
    </lineage>
</organism>
<feature type="transmembrane region" description="Helical" evidence="1">
    <location>
        <begin position="65"/>
        <end position="85"/>
    </location>
</feature>
<keyword evidence="1" id="KW-1133">Transmembrane helix</keyword>
<evidence type="ECO:0000256" key="1">
    <source>
        <dbReference type="SAM" id="Phobius"/>
    </source>
</evidence>
<sequence>MGMLSLVEMQSQLRCDVCTSTVKYCSYKEQLMSLMLMLLLLNMLLLFCVAVLSSASGLEGELFGMGMWAVGLGAVGAALTGIFLANTDLCLTKAANATLQYLEDADLHSTTGDEKVIKAKSLWETNGAVVMAVRRPG</sequence>
<evidence type="ECO:0000313" key="2">
    <source>
        <dbReference type="Ensembl" id="ENSPNYP00000009413.1"/>
    </source>
</evidence>
<proteinExistence type="predicted"/>
<keyword evidence="1" id="KW-0472">Membrane</keyword>
<reference evidence="2" key="1">
    <citation type="submission" date="2023-09" db="UniProtKB">
        <authorList>
            <consortium name="Ensembl"/>
        </authorList>
    </citation>
    <scope>IDENTIFICATION</scope>
</reference>
<protein>
    <submittedName>
        <fullName evidence="2">Uncharacterized protein</fullName>
    </submittedName>
</protein>
<feature type="transmembrane region" description="Helical" evidence="1">
    <location>
        <begin position="31"/>
        <end position="53"/>
    </location>
</feature>
<dbReference type="AlphaFoldDB" id="A0A3B4FHP4"/>
<dbReference type="GeneTree" id="ENSGT00940000173380"/>
<keyword evidence="1" id="KW-0812">Transmembrane</keyword>